<dbReference type="EMBL" id="AEDQ01000008">
    <property type="protein sequence ID" value="EFL44627.1"/>
    <property type="molecule type" value="Genomic_DNA"/>
</dbReference>
<comment type="caution">
    <text evidence="1">The sequence shown here is derived from an EMBL/GenBank/DDBJ whole genome shotgun (WGS) entry which is preliminary data.</text>
</comment>
<reference evidence="1 2" key="1">
    <citation type="submission" date="2010-08" db="EMBL/GenBank/DDBJ databases">
        <authorList>
            <person name="Durkin A.S."/>
            <person name="Madupu R."/>
            <person name="Torralba M."/>
            <person name="Gillis M."/>
            <person name="Methe B."/>
            <person name="Sutton G."/>
            <person name="Nelson K.E."/>
        </authorList>
    </citation>
    <scope>NUCLEOTIDE SEQUENCE [LARGE SCALE GENOMIC DNA]</scope>
    <source>
        <strain evidence="1 2">PB189-T1-4</strain>
    </source>
</reference>
<evidence type="ECO:0000313" key="2">
    <source>
        <dbReference type="Proteomes" id="UP000004431"/>
    </source>
</evidence>
<dbReference type="Proteomes" id="UP000004431">
    <property type="component" value="Unassembled WGS sequence"/>
</dbReference>
<organism evidence="1 2">
    <name type="scientific">Fannyhessea vaginae PB189-T1-4</name>
    <dbReference type="NCBI Taxonomy" id="866774"/>
    <lineage>
        <taxon>Bacteria</taxon>
        <taxon>Bacillati</taxon>
        <taxon>Actinomycetota</taxon>
        <taxon>Coriobacteriia</taxon>
        <taxon>Coriobacteriales</taxon>
        <taxon>Atopobiaceae</taxon>
        <taxon>Fannyhessea</taxon>
    </lineage>
</organism>
<protein>
    <submittedName>
        <fullName evidence="1">Uncharacterized protein</fullName>
    </submittedName>
</protein>
<gene>
    <name evidence="1" type="ORF">HMPREF9248_0003</name>
</gene>
<accession>A0ABN0B1H7</accession>
<sequence>MCVLDVRGILLSKLKKFYTFESAPALHLRRRPHLNQKVSQP</sequence>
<proteinExistence type="predicted"/>
<name>A0ABN0B1H7_9ACTN</name>
<evidence type="ECO:0000313" key="1">
    <source>
        <dbReference type="EMBL" id="EFL44627.1"/>
    </source>
</evidence>
<keyword evidence="2" id="KW-1185">Reference proteome</keyword>